<dbReference type="Pfam" id="PF08327">
    <property type="entry name" value="AHSA1"/>
    <property type="match status" value="1"/>
</dbReference>
<dbReference type="InterPro" id="IPR013538">
    <property type="entry name" value="ASHA1/2-like_C"/>
</dbReference>
<name>A0ABT6N1Q7_9SPHN</name>
<reference evidence="3" key="1">
    <citation type="submission" date="2023-04" db="EMBL/GenBank/DDBJ databases">
        <title>Sphingomonas sp. MAHUQ-71 isolated from rice field.</title>
        <authorList>
            <person name="Huq M.A."/>
        </authorList>
    </citation>
    <scope>NUCLEOTIDE SEQUENCE</scope>
    <source>
        <strain evidence="3">MAHUQ-71</strain>
    </source>
</reference>
<accession>A0ABT6N1Q7</accession>
<sequence>MSSTDKPERVDTASRVILATPRTLFRTFLDPETLVAWRAPDGMSARLHHFDPKIGGGYGLVLRHDEGASASAGKTRAREDEVEVKFLEFRPEECVVEEVHFISTDPAFAEPMRLTTTFEKDRDGTRVTLRAENVPSPISAENHKAGMLLSLGQLARLTE</sequence>
<protein>
    <submittedName>
        <fullName evidence="3">SRPBCC domain-containing protein</fullName>
    </submittedName>
</protein>
<evidence type="ECO:0000256" key="1">
    <source>
        <dbReference type="ARBA" id="ARBA00006817"/>
    </source>
</evidence>
<proteinExistence type="inferred from homology"/>
<evidence type="ECO:0000313" key="4">
    <source>
        <dbReference type="Proteomes" id="UP001160625"/>
    </source>
</evidence>
<evidence type="ECO:0000313" key="3">
    <source>
        <dbReference type="EMBL" id="MDH7639209.1"/>
    </source>
</evidence>
<comment type="similarity">
    <text evidence="1">Belongs to the AHA1 family.</text>
</comment>
<comment type="caution">
    <text evidence="3">The sequence shown here is derived from an EMBL/GenBank/DDBJ whole genome shotgun (WGS) entry which is preliminary data.</text>
</comment>
<keyword evidence="4" id="KW-1185">Reference proteome</keyword>
<dbReference type="Proteomes" id="UP001160625">
    <property type="component" value="Unassembled WGS sequence"/>
</dbReference>
<dbReference type="EMBL" id="JARYGZ010000001">
    <property type="protein sequence ID" value="MDH7639209.1"/>
    <property type="molecule type" value="Genomic_DNA"/>
</dbReference>
<organism evidence="3 4">
    <name type="scientific">Sphingomonas oryzagri</name>
    <dbReference type="NCBI Taxonomy" id="3042314"/>
    <lineage>
        <taxon>Bacteria</taxon>
        <taxon>Pseudomonadati</taxon>
        <taxon>Pseudomonadota</taxon>
        <taxon>Alphaproteobacteria</taxon>
        <taxon>Sphingomonadales</taxon>
        <taxon>Sphingomonadaceae</taxon>
        <taxon>Sphingomonas</taxon>
    </lineage>
</organism>
<dbReference type="Gene3D" id="3.30.530.20">
    <property type="match status" value="1"/>
</dbReference>
<feature type="domain" description="Activator of Hsp90 ATPase homologue 1/2-like C-terminal" evidence="2">
    <location>
        <begin position="19"/>
        <end position="158"/>
    </location>
</feature>
<dbReference type="InterPro" id="IPR023393">
    <property type="entry name" value="START-like_dom_sf"/>
</dbReference>
<gene>
    <name evidence="3" type="ORF">QGN17_10745</name>
</gene>
<evidence type="ECO:0000259" key="2">
    <source>
        <dbReference type="Pfam" id="PF08327"/>
    </source>
</evidence>
<dbReference type="SUPFAM" id="SSF55961">
    <property type="entry name" value="Bet v1-like"/>
    <property type="match status" value="1"/>
</dbReference>
<dbReference type="RefSeq" id="WP_281044471.1">
    <property type="nucleotide sequence ID" value="NZ_JARYGZ010000001.1"/>
</dbReference>